<dbReference type="AlphaFoldDB" id="A0A5K7X4I7"/>
<organism evidence="1 2">
    <name type="scientific">Lacipirellula parvula</name>
    <dbReference type="NCBI Taxonomy" id="2650471"/>
    <lineage>
        <taxon>Bacteria</taxon>
        <taxon>Pseudomonadati</taxon>
        <taxon>Planctomycetota</taxon>
        <taxon>Planctomycetia</taxon>
        <taxon>Pirellulales</taxon>
        <taxon>Lacipirellulaceae</taxon>
        <taxon>Lacipirellula</taxon>
    </lineage>
</organism>
<keyword evidence="2" id="KW-1185">Reference proteome</keyword>
<gene>
    <name evidence="1" type="ORF">PLANPX_0334</name>
</gene>
<evidence type="ECO:0000313" key="1">
    <source>
        <dbReference type="EMBL" id="BBO30722.1"/>
    </source>
</evidence>
<proteinExistence type="predicted"/>
<reference evidence="2" key="1">
    <citation type="submission" date="2019-10" db="EMBL/GenBank/DDBJ databases">
        <title>Lacipirellula parvula gen. nov., sp. nov., representing a lineage of planctomycetes widespread in freshwater anoxic habitats, and description of the family Lacipirellulaceae.</title>
        <authorList>
            <person name="Dedysh S.N."/>
            <person name="Kulichevskaya I.S."/>
            <person name="Beletsky A.V."/>
            <person name="Rakitin A.L."/>
            <person name="Mardanov A.V."/>
            <person name="Ivanova A.A."/>
            <person name="Saltykova V.X."/>
            <person name="Rijpstra W.I.C."/>
            <person name="Sinninghe Damste J.S."/>
            <person name="Ravin N.V."/>
        </authorList>
    </citation>
    <scope>NUCLEOTIDE SEQUENCE [LARGE SCALE GENOMIC DNA]</scope>
    <source>
        <strain evidence="2">PX69</strain>
    </source>
</reference>
<sequence length="71" mass="8043">MSARRLWEASPTPISLTTPYSDAVPVAASASETPPTNPLATHFTSHLGRRMLAMLSRRNRQNRYFLPDFRQ</sequence>
<name>A0A5K7X4I7_9BACT</name>
<dbReference type="EMBL" id="AP021861">
    <property type="protein sequence ID" value="BBO30722.1"/>
    <property type="molecule type" value="Genomic_DNA"/>
</dbReference>
<dbReference type="KEGG" id="lpav:PLANPX_0334"/>
<dbReference type="Proteomes" id="UP000326837">
    <property type="component" value="Chromosome"/>
</dbReference>
<evidence type="ECO:0000313" key="2">
    <source>
        <dbReference type="Proteomes" id="UP000326837"/>
    </source>
</evidence>
<protein>
    <submittedName>
        <fullName evidence="1">Uncharacterized protein</fullName>
    </submittedName>
</protein>
<accession>A0A5K7X4I7</accession>